<dbReference type="InterPro" id="IPR003653">
    <property type="entry name" value="Peptidase_C48_C"/>
</dbReference>
<dbReference type="OrthoDB" id="2681837at2759"/>
<evidence type="ECO:0000256" key="1">
    <source>
        <dbReference type="ARBA" id="ARBA00005234"/>
    </source>
</evidence>
<evidence type="ECO:0000256" key="3">
    <source>
        <dbReference type="ARBA" id="ARBA00022801"/>
    </source>
</evidence>
<evidence type="ECO:0000313" key="5">
    <source>
        <dbReference type="EMBL" id="KIJ63901.1"/>
    </source>
</evidence>
<feature type="domain" description="Ubiquitin-like protease family profile" evidence="4">
    <location>
        <begin position="105"/>
        <end position="234"/>
    </location>
</feature>
<organism evidence="5 6">
    <name type="scientific">Hydnomerulius pinastri MD-312</name>
    <dbReference type="NCBI Taxonomy" id="994086"/>
    <lineage>
        <taxon>Eukaryota</taxon>
        <taxon>Fungi</taxon>
        <taxon>Dikarya</taxon>
        <taxon>Basidiomycota</taxon>
        <taxon>Agaricomycotina</taxon>
        <taxon>Agaricomycetes</taxon>
        <taxon>Agaricomycetidae</taxon>
        <taxon>Boletales</taxon>
        <taxon>Boletales incertae sedis</taxon>
        <taxon>Leucogyrophana</taxon>
    </lineage>
</organism>
<evidence type="ECO:0000313" key="6">
    <source>
        <dbReference type="Proteomes" id="UP000053820"/>
    </source>
</evidence>
<proteinExistence type="inferred from homology"/>
<dbReference type="GO" id="GO:0006508">
    <property type="term" value="P:proteolysis"/>
    <property type="evidence" value="ECO:0007669"/>
    <property type="project" value="UniProtKB-KW"/>
</dbReference>
<reference evidence="5 6" key="1">
    <citation type="submission" date="2014-04" db="EMBL/GenBank/DDBJ databases">
        <title>Evolutionary Origins and Diversification of the Mycorrhizal Mutualists.</title>
        <authorList>
            <consortium name="DOE Joint Genome Institute"/>
            <consortium name="Mycorrhizal Genomics Consortium"/>
            <person name="Kohler A."/>
            <person name="Kuo A."/>
            <person name="Nagy L.G."/>
            <person name="Floudas D."/>
            <person name="Copeland A."/>
            <person name="Barry K.W."/>
            <person name="Cichocki N."/>
            <person name="Veneault-Fourrey C."/>
            <person name="LaButti K."/>
            <person name="Lindquist E.A."/>
            <person name="Lipzen A."/>
            <person name="Lundell T."/>
            <person name="Morin E."/>
            <person name="Murat C."/>
            <person name="Riley R."/>
            <person name="Ohm R."/>
            <person name="Sun H."/>
            <person name="Tunlid A."/>
            <person name="Henrissat B."/>
            <person name="Grigoriev I.V."/>
            <person name="Hibbett D.S."/>
            <person name="Martin F."/>
        </authorList>
    </citation>
    <scope>NUCLEOTIDE SEQUENCE [LARGE SCALE GENOMIC DNA]</scope>
    <source>
        <strain evidence="5 6">MD-312</strain>
    </source>
</reference>
<dbReference type="Proteomes" id="UP000053820">
    <property type="component" value="Unassembled WGS sequence"/>
</dbReference>
<dbReference type="InterPro" id="IPR038765">
    <property type="entry name" value="Papain-like_cys_pep_sf"/>
</dbReference>
<dbReference type="GO" id="GO:0008234">
    <property type="term" value="F:cysteine-type peptidase activity"/>
    <property type="evidence" value="ECO:0007669"/>
    <property type="project" value="InterPro"/>
</dbReference>
<dbReference type="Gene3D" id="3.40.395.10">
    <property type="entry name" value="Adenoviral Proteinase, Chain A"/>
    <property type="match status" value="1"/>
</dbReference>
<dbReference type="HOGENOM" id="CLU_1138121_0_0_1"/>
<dbReference type="SUPFAM" id="SSF54001">
    <property type="entry name" value="Cysteine proteinases"/>
    <property type="match status" value="1"/>
</dbReference>
<name>A0A0C9WEF8_9AGAM</name>
<sequence>MEVTLPHNAPFQVRHIKNIDIIYSDLQCLAVGGQKIPGAVINGFGAIIQDKDDQTADYAILSSYLALIVTTGTASPGYGTLQEHILAACASTSPEELLLRPRWVIPLCGGTPSHWVLAWADIGACELGMFDSIPGQHSESWAIPVSLHSPTKETPPKFHQLLQKITQAILDYLGRRDISKTLLSWKRALITPSTQQQQMDDWSCGLFAMMAMQTYAMQHSLELVGDDQKDAIRRKVLTLLIDLP</sequence>
<evidence type="ECO:0000259" key="4">
    <source>
        <dbReference type="Pfam" id="PF02902"/>
    </source>
</evidence>
<dbReference type="Pfam" id="PF02902">
    <property type="entry name" value="Peptidase_C48"/>
    <property type="match status" value="1"/>
</dbReference>
<protein>
    <recommendedName>
        <fullName evidence="4">Ubiquitin-like protease family profile domain-containing protein</fullName>
    </recommendedName>
</protein>
<accession>A0A0C9WEF8</accession>
<comment type="similarity">
    <text evidence="1">Belongs to the peptidase C48 family.</text>
</comment>
<keyword evidence="6" id="KW-1185">Reference proteome</keyword>
<evidence type="ECO:0000256" key="2">
    <source>
        <dbReference type="ARBA" id="ARBA00022670"/>
    </source>
</evidence>
<keyword evidence="3" id="KW-0378">Hydrolase</keyword>
<keyword evidence="2" id="KW-0645">Protease</keyword>
<gene>
    <name evidence="5" type="ORF">HYDPIDRAFT_29246</name>
</gene>
<dbReference type="AlphaFoldDB" id="A0A0C9WEF8"/>
<dbReference type="GO" id="GO:0019783">
    <property type="term" value="F:ubiquitin-like protein peptidase activity"/>
    <property type="evidence" value="ECO:0007669"/>
    <property type="project" value="UniProtKB-ARBA"/>
</dbReference>
<dbReference type="EMBL" id="KN839849">
    <property type="protein sequence ID" value="KIJ63901.1"/>
    <property type="molecule type" value="Genomic_DNA"/>
</dbReference>